<accession>A0A562JHR3</accession>
<dbReference type="Pfam" id="PF04296">
    <property type="entry name" value="YlxR"/>
    <property type="match status" value="1"/>
</dbReference>
<dbReference type="EMBL" id="VLKH01000002">
    <property type="protein sequence ID" value="TWH82335.1"/>
    <property type="molecule type" value="Genomic_DNA"/>
</dbReference>
<dbReference type="RefSeq" id="WP_019226978.1">
    <property type="nucleotide sequence ID" value="NZ_DAMBUX010000001.1"/>
</dbReference>
<dbReference type="Proteomes" id="UP000315343">
    <property type="component" value="Unassembled WGS sequence"/>
</dbReference>
<dbReference type="NCBIfam" id="NF047356">
    <property type="entry name" value="RNA_bind_RnpM"/>
    <property type="match status" value="1"/>
</dbReference>
<gene>
    <name evidence="2" type="ORF">LY60_00633</name>
</gene>
<dbReference type="InterPro" id="IPR037465">
    <property type="entry name" value="YlxR"/>
</dbReference>
<name>A0A562JHR3_9FIRM</name>
<protein>
    <recommendedName>
        <fullName evidence="1">YlxR domain-containing protein</fullName>
    </recommendedName>
</protein>
<evidence type="ECO:0000259" key="1">
    <source>
        <dbReference type="Pfam" id="PF04296"/>
    </source>
</evidence>
<dbReference type="AlphaFoldDB" id="A0A562JHR3"/>
<evidence type="ECO:0000313" key="2">
    <source>
        <dbReference type="EMBL" id="TWH82335.1"/>
    </source>
</evidence>
<proteinExistence type="predicted"/>
<evidence type="ECO:0000313" key="3">
    <source>
        <dbReference type="Proteomes" id="UP000315343"/>
    </source>
</evidence>
<dbReference type="PANTHER" id="PTHR34215:SF1">
    <property type="entry name" value="YLXR DOMAIN-CONTAINING PROTEIN"/>
    <property type="match status" value="1"/>
</dbReference>
<keyword evidence="3" id="KW-1185">Reference proteome</keyword>
<dbReference type="Gene3D" id="3.30.1230.10">
    <property type="entry name" value="YlxR-like"/>
    <property type="match status" value="1"/>
</dbReference>
<dbReference type="SUPFAM" id="SSF64376">
    <property type="entry name" value="YlxR-like"/>
    <property type="match status" value="1"/>
</dbReference>
<organism evidence="2 3">
    <name type="scientific">Sedimentibacter saalensis</name>
    <dbReference type="NCBI Taxonomy" id="130788"/>
    <lineage>
        <taxon>Bacteria</taxon>
        <taxon>Bacillati</taxon>
        <taxon>Bacillota</taxon>
        <taxon>Tissierellia</taxon>
        <taxon>Sedimentibacter</taxon>
    </lineage>
</organism>
<comment type="caution">
    <text evidence="2">The sequence shown here is derived from an EMBL/GenBank/DDBJ whole genome shotgun (WGS) entry which is preliminary data.</text>
</comment>
<dbReference type="InterPro" id="IPR035931">
    <property type="entry name" value="YlxR-like_sf"/>
</dbReference>
<dbReference type="CDD" id="cd00279">
    <property type="entry name" value="YlxR"/>
    <property type="match status" value="1"/>
</dbReference>
<dbReference type="OrthoDB" id="9813251at2"/>
<sequence length="89" mass="10346">MKTRKIPMRKCIGCMESFPKKELCRIVKNKDNEILFDSTGKINGRGTYICKKTECFEKAIKTKRLSKSLEAEIPEEIYESIKLEIAKNE</sequence>
<feature type="domain" description="YlxR" evidence="1">
    <location>
        <begin position="9"/>
        <end position="82"/>
    </location>
</feature>
<reference evidence="2 3" key="1">
    <citation type="submission" date="2019-07" db="EMBL/GenBank/DDBJ databases">
        <title>Genomic Encyclopedia of Type Strains, Phase I: the one thousand microbial genomes (KMG-I) project.</title>
        <authorList>
            <person name="Kyrpides N."/>
        </authorList>
    </citation>
    <scope>NUCLEOTIDE SEQUENCE [LARGE SCALE GENOMIC DNA]</scope>
    <source>
        <strain evidence="2 3">DSM 13558</strain>
    </source>
</reference>
<dbReference type="PANTHER" id="PTHR34215">
    <property type="entry name" value="BLL0784 PROTEIN"/>
    <property type="match status" value="1"/>
</dbReference>
<dbReference type="InterPro" id="IPR007393">
    <property type="entry name" value="YlxR_dom"/>
</dbReference>